<reference evidence="1 2" key="1">
    <citation type="submission" date="2023-04" db="EMBL/GenBank/DDBJ databases">
        <title>Luteimonas endophyticus RD2P54.</title>
        <authorList>
            <person name="Sun J.-Q."/>
        </authorList>
    </citation>
    <scope>NUCLEOTIDE SEQUENCE [LARGE SCALE GENOMIC DNA]</scope>
    <source>
        <strain evidence="1 2">RD2P54</strain>
    </source>
</reference>
<dbReference type="SUPFAM" id="SSF117396">
    <property type="entry name" value="TM1631-like"/>
    <property type="match status" value="1"/>
</dbReference>
<evidence type="ECO:0000313" key="2">
    <source>
        <dbReference type="Proteomes" id="UP001156940"/>
    </source>
</evidence>
<gene>
    <name evidence="1" type="ORF">QFW77_13450</name>
</gene>
<keyword evidence="2" id="KW-1185">Reference proteome</keyword>
<dbReference type="EMBL" id="JARXRM010000043">
    <property type="protein sequence ID" value="MDH5823983.1"/>
    <property type="molecule type" value="Genomic_DNA"/>
</dbReference>
<dbReference type="PANTHER" id="PTHR30348">
    <property type="entry name" value="UNCHARACTERIZED PROTEIN YECE"/>
    <property type="match status" value="1"/>
</dbReference>
<dbReference type="PANTHER" id="PTHR30348:SF4">
    <property type="entry name" value="DUF72 DOMAIN-CONTAINING PROTEIN"/>
    <property type="match status" value="1"/>
</dbReference>
<dbReference type="Proteomes" id="UP001156940">
    <property type="component" value="Unassembled WGS sequence"/>
</dbReference>
<evidence type="ECO:0000313" key="1">
    <source>
        <dbReference type="EMBL" id="MDH5823983.1"/>
    </source>
</evidence>
<proteinExistence type="predicted"/>
<accession>A0ABT6JAX4</accession>
<dbReference type="RefSeq" id="WP_280575281.1">
    <property type="nucleotide sequence ID" value="NZ_JARXRM010000043.1"/>
</dbReference>
<comment type="caution">
    <text evidence="1">The sequence shown here is derived from an EMBL/GenBank/DDBJ whole genome shotgun (WGS) entry which is preliminary data.</text>
</comment>
<dbReference type="InterPro" id="IPR002763">
    <property type="entry name" value="DUF72"/>
</dbReference>
<sequence length="310" mass="35772">MGNKQATHPKNATHPAPGTVRIGISGWRYAPWRGRFYPRNLVQRRELEYASRCFPTIEINGTFYSLQRPESFRLWRDQTPEDFVFAVKGNRFITHLRRLRDADQALVNFLASGLLALGPKLGPLLWQLPPNFRYDEERIRAFLQALPQDTGAALRLARRRETARMRGRSALSIDEQRPLRHAMEVRHDSFHDRGFIELLREHNVALVVADTAGKWPLLEDVTADFMYLRLHGDKELYASGYGDGALDDWARRIAAWARGTQPQGARRVVEGAVPRRPRDVYCYFDNDMKVHAPFDAKSLAEKVRARLRRA</sequence>
<protein>
    <submittedName>
        <fullName evidence="1">DUF72 domain-containing protein</fullName>
    </submittedName>
</protein>
<dbReference type="Pfam" id="PF01904">
    <property type="entry name" value="DUF72"/>
    <property type="match status" value="1"/>
</dbReference>
<organism evidence="1 2">
    <name type="scientific">Luteimonas endophytica</name>
    <dbReference type="NCBI Taxonomy" id="3042023"/>
    <lineage>
        <taxon>Bacteria</taxon>
        <taxon>Pseudomonadati</taxon>
        <taxon>Pseudomonadota</taxon>
        <taxon>Gammaproteobacteria</taxon>
        <taxon>Lysobacterales</taxon>
        <taxon>Lysobacteraceae</taxon>
        <taxon>Luteimonas</taxon>
    </lineage>
</organism>
<name>A0ABT6JAX4_9GAMM</name>
<dbReference type="Gene3D" id="3.20.20.410">
    <property type="entry name" value="Protein of unknown function UPF0759"/>
    <property type="match status" value="1"/>
</dbReference>
<dbReference type="InterPro" id="IPR036520">
    <property type="entry name" value="UPF0759_sf"/>
</dbReference>